<dbReference type="EMBL" id="JABVED010000002">
    <property type="protein sequence ID" value="MBC6446309.1"/>
    <property type="molecule type" value="Genomic_DNA"/>
</dbReference>
<evidence type="ECO:0000313" key="3">
    <source>
        <dbReference type="Proteomes" id="UP000734823"/>
    </source>
</evidence>
<protein>
    <submittedName>
        <fullName evidence="2">Uncharacterized protein</fullName>
    </submittedName>
</protein>
<evidence type="ECO:0000256" key="1">
    <source>
        <dbReference type="SAM" id="Phobius"/>
    </source>
</evidence>
<keyword evidence="1" id="KW-0472">Membrane</keyword>
<keyword evidence="1" id="KW-1133">Transmembrane helix</keyword>
<dbReference type="Proteomes" id="UP000734823">
    <property type="component" value="Unassembled WGS sequence"/>
</dbReference>
<keyword evidence="3" id="KW-1185">Reference proteome</keyword>
<feature type="transmembrane region" description="Helical" evidence="1">
    <location>
        <begin position="98"/>
        <end position="118"/>
    </location>
</feature>
<organism evidence="2 3">
    <name type="scientific">Actinokineospora xionganensis</name>
    <dbReference type="NCBI Taxonomy" id="2684470"/>
    <lineage>
        <taxon>Bacteria</taxon>
        <taxon>Bacillati</taxon>
        <taxon>Actinomycetota</taxon>
        <taxon>Actinomycetes</taxon>
        <taxon>Pseudonocardiales</taxon>
        <taxon>Pseudonocardiaceae</taxon>
        <taxon>Actinokineospora</taxon>
    </lineage>
</organism>
<gene>
    <name evidence="2" type="ORF">GPZ80_03850</name>
</gene>
<feature type="transmembrane region" description="Helical" evidence="1">
    <location>
        <begin position="66"/>
        <end position="86"/>
    </location>
</feature>
<keyword evidence="1" id="KW-0812">Transmembrane</keyword>
<name>A0ABR7L0U5_9PSEU</name>
<feature type="transmembrane region" description="Helical" evidence="1">
    <location>
        <begin position="9"/>
        <end position="30"/>
    </location>
</feature>
<comment type="caution">
    <text evidence="2">The sequence shown here is derived from an EMBL/GenBank/DDBJ whole genome shotgun (WGS) entry which is preliminary data.</text>
</comment>
<evidence type="ECO:0000313" key="2">
    <source>
        <dbReference type="EMBL" id="MBC6446309.1"/>
    </source>
</evidence>
<dbReference type="RefSeq" id="WP_187218389.1">
    <property type="nucleotide sequence ID" value="NZ_JABVED010000002.1"/>
</dbReference>
<reference evidence="2 3" key="1">
    <citation type="submission" date="2020-06" db="EMBL/GenBank/DDBJ databases">
        <title>Actinokineospora xiongansis sp. nov., isolated from soil of Baiyangdian.</title>
        <authorList>
            <person name="Zhang X."/>
        </authorList>
    </citation>
    <scope>NUCLEOTIDE SEQUENCE [LARGE SCALE GENOMIC DNA]</scope>
    <source>
        <strain evidence="2 3">HBU206404</strain>
    </source>
</reference>
<sequence>MRAPQDPVAAAKSTGAFALVMAVVALPMSILGRTGVLFLGGYIICAGLLIAGGIQLRQRRAAGRSLVLSGGIGLLAILGLQVALQLPRAWRKGWDDAYWIAIPISGFIGAVVLVILVMRPIVNAALIVAPPQLPPPGHRGF</sequence>
<feature type="transmembrane region" description="Helical" evidence="1">
    <location>
        <begin position="36"/>
        <end position="54"/>
    </location>
</feature>
<proteinExistence type="predicted"/>
<accession>A0ABR7L0U5</accession>